<protein>
    <submittedName>
        <fullName evidence="2">Uncharacterized protein</fullName>
    </submittedName>
</protein>
<dbReference type="AlphaFoldDB" id="A0AAE1D1A4"/>
<dbReference type="Proteomes" id="UP001283361">
    <property type="component" value="Unassembled WGS sequence"/>
</dbReference>
<name>A0AAE1D1A4_9GAST</name>
<evidence type="ECO:0000313" key="3">
    <source>
        <dbReference type="Proteomes" id="UP001283361"/>
    </source>
</evidence>
<comment type="caution">
    <text evidence="2">The sequence shown here is derived from an EMBL/GenBank/DDBJ whole genome shotgun (WGS) entry which is preliminary data.</text>
</comment>
<feature type="compositionally biased region" description="Basic residues" evidence="1">
    <location>
        <begin position="13"/>
        <end position="24"/>
    </location>
</feature>
<evidence type="ECO:0000256" key="1">
    <source>
        <dbReference type="SAM" id="MobiDB-lite"/>
    </source>
</evidence>
<organism evidence="2 3">
    <name type="scientific">Elysia crispata</name>
    <name type="common">lettuce slug</name>
    <dbReference type="NCBI Taxonomy" id="231223"/>
    <lineage>
        <taxon>Eukaryota</taxon>
        <taxon>Metazoa</taxon>
        <taxon>Spiralia</taxon>
        <taxon>Lophotrochozoa</taxon>
        <taxon>Mollusca</taxon>
        <taxon>Gastropoda</taxon>
        <taxon>Heterobranchia</taxon>
        <taxon>Euthyneura</taxon>
        <taxon>Panpulmonata</taxon>
        <taxon>Sacoglossa</taxon>
        <taxon>Placobranchoidea</taxon>
        <taxon>Plakobranchidae</taxon>
        <taxon>Elysia</taxon>
    </lineage>
</organism>
<evidence type="ECO:0000313" key="2">
    <source>
        <dbReference type="EMBL" id="KAK3749864.1"/>
    </source>
</evidence>
<dbReference type="EMBL" id="JAWDGP010005924">
    <property type="protein sequence ID" value="KAK3749864.1"/>
    <property type="molecule type" value="Genomic_DNA"/>
</dbReference>
<feature type="region of interest" description="Disordered" evidence="1">
    <location>
        <begin position="1"/>
        <end position="45"/>
    </location>
</feature>
<accession>A0AAE1D1A4</accession>
<reference evidence="2" key="1">
    <citation type="journal article" date="2023" name="G3 (Bethesda)">
        <title>A reference genome for the long-term kleptoplast-retaining sea slug Elysia crispata morphotype clarki.</title>
        <authorList>
            <person name="Eastman K.E."/>
            <person name="Pendleton A.L."/>
            <person name="Shaikh M.A."/>
            <person name="Suttiyut T."/>
            <person name="Ogas R."/>
            <person name="Tomko P."/>
            <person name="Gavelis G."/>
            <person name="Widhalm J.R."/>
            <person name="Wisecaver J.H."/>
        </authorList>
    </citation>
    <scope>NUCLEOTIDE SEQUENCE</scope>
    <source>
        <strain evidence="2">ECLA1</strain>
    </source>
</reference>
<sequence>MANRDSKSVSTRCSHHNSNHRSGKNSKLPRIQQRDSVRNCPGSRHHRTWNASVLTLTLVCLAEPETYEVVGYPRPNLLYRPAVSASPVGNGDRIGILPGRGFSAGLPVLVI</sequence>
<proteinExistence type="predicted"/>
<gene>
    <name evidence="2" type="ORF">RRG08_066177</name>
</gene>
<keyword evidence="3" id="KW-1185">Reference proteome</keyword>